<dbReference type="EMBL" id="AWUE01023907">
    <property type="protein sequence ID" value="OMO52158.1"/>
    <property type="molecule type" value="Genomic_DNA"/>
</dbReference>
<protein>
    <submittedName>
        <fullName evidence="2">Uncharacterized protein</fullName>
    </submittedName>
</protein>
<evidence type="ECO:0000256" key="1">
    <source>
        <dbReference type="SAM" id="MobiDB-lite"/>
    </source>
</evidence>
<feature type="compositionally biased region" description="Basic and acidic residues" evidence="1">
    <location>
        <begin position="37"/>
        <end position="59"/>
    </location>
</feature>
<comment type="caution">
    <text evidence="2">The sequence shown here is derived from an EMBL/GenBank/DDBJ whole genome shotgun (WGS) entry which is preliminary data.</text>
</comment>
<feature type="region of interest" description="Disordered" evidence="1">
    <location>
        <begin position="18"/>
        <end position="59"/>
    </location>
</feature>
<dbReference type="Proteomes" id="UP000187203">
    <property type="component" value="Unassembled WGS sequence"/>
</dbReference>
<keyword evidence="3" id="KW-1185">Reference proteome</keyword>
<evidence type="ECO:0000313" key="2">
    <source>
        <dbReference type="EMBL" id="OMO52158.1"/>
    </source>
</evidence>
<gene>
    <name evidence="2" type="ORF">COLO4_37380</name>
</gene>
<feature type="compositionally biased region" description="Polar residues" evidence="1">
    <location>
        <begin position="18"/>
        <end position="31"/>
    </location>
</feature>
<accession>A0A1R3G245</accession>
<dbReference type="AlphaFoldDB" id="A0A1R3G245"/>
<sequence>MKPSTLLKSLYLSLIQTSRSQTSTAETPQNHHVQRHLTSETRKLQGQEERVKGKINLER</sequence>
<reference evidence="3" key="1">
    <citation type="submission" date="2013-09" db="EMBL/GenBank/DDBJ databases">
        <title>Corchorus olitorius genome sequencing.</title>
        <authorList>
            <person name="Alam M."/>
            <person name="Haque M.S."/>
            <person name="Islam M.S."/>
            <person name="Emdad E.M."/>
            <person name="Islam M.M."/>
            <person name="Ahmed B."/>
            <person name="Halim A."/>
            <person name="Hossen Q.M.M."/>
            <person name="Hossain M.Z."/>
            <person name="Ahmed R."/>
            <person name="Khan M.M."/>
            <person name="Islam R."/>
            <person name="Rashid M.M."/>
            <person name="Khan S.A."/>
            <person name="Rahman M.S."/>
            <person name="Alam M."/>
            <person name="Yahiya A.S."/>
            <person name="Khan M.S."/>
            <person name="Azam M.S."/>
            <person name="Haque T."/>
            <person name="Lashkar M.Z.H."/>
            <person name="Akhand A.I."/>
            <person name="Morshed G."/>
            <person name="Roy S."/>
            <person name="Uddin K.S."/>
            <person name="Rabeya T."/>
            <person name="Hossain A.S."/>
            <person name="Chowdhury A."/>
            <person name="Snigdha A.R."/>
            <person name="Mortoza M.S."/>
            <person name="Matin S.A."/>
            <person name="Hoque S.M.E."/>
            <person name="Islam M.K."/>
            <person name="Roy D.K."/>
            <person name="Haider R."/>
            <person name="Moosa M.M."/>
            <person name="Elias S.M."/>
            <person name="Hasan A.M."/>
            <person name="Jahan S."/>
            <person name="Shafiuddin M."/>
            <person name="Mahmood N."/>
            <person name="Shommy N.S."/>
        </authorList>
    </citation>
    <scope>NUCLEOTIDE SEQUENCE [LARGE SCALE GENOMIC DNA]</scope>
    <source>
        <strain evidence="3">cv. O-4</strain>
    </source>
</reference>
<name>A0A1R3G245_9ROSI</name>
<proteinExistence type="predicted"/>
<organism evidence="2 3">
    <name type="scientific">Corchorus olitorius</name>
    <dbReference type="NCBI Taxonomy" id="93759"/>
    <lineage>
        <taxon>Eukaryota</taxon>
        <taxon>Viridiplantae</taxon>
        <taxon>Streptophyta</taxon>
        <taxon>Embryophyta</taxon>
        <taxon>Tracheophyta</taxon>
        <taxon>Spermatophyta</taxon>
        <taxon>Magnoliopsida</taxon>
        <taxon>eudicotyledons</taxon>
        <taxon>Gunneridae</taxon>
        <taxon>Pentapetalae</taxon>
        <taxon>rosids</taxon>
        <taxon>malvids</taxon>
        <taxon>Malvales</taxon>
        <taxon>Malvaceae</taxon>
        <taxon>Grewioideae</taxon>
        <taxon>Apeibeae</taxon>
        <taxon>Corchorus</taxon>
    </lineage>
</organism>
<evidence type="ECO:0000313" key="3">
    <source>
        <dbReference type="Proteomes" id="UP000187203"/>
    </source>
</evidence>